<dbReference type="GO" id="GO:0005829">
    <property type="term" value="C:cytosol"/>
    <property type="evidence" value="ECO:0007669"/>
    <property type="project" value="TreeGrafter"/>
</dbReference>
<dbReference type="Proteomes" id="UP000244441">
    <property type="component" value="Chromosome"/>
</dbReference>
<dbReference type="PANTHER" id="PTHR12215:SF10">
    <property type="entry name" value="L-AMINOADIPATE-SEMIALDEHYDE DEHYDROGENASE-PHOSPHOPANTETHEINYL TRANSFERASE"/>
    <property type="match status" value="1"/>
</dbReference>
<dbReference type="Pfam" id="PF22624">
    <property type="entry name" value="AASDHPPT_N"/>
    <property type="match status" value="1"/>
</dbReference>
<keyword evidence="2" id="KW-0808">Transferase</keyword>
<keyword evidence="6" id="KW-1185">Reference proteome</keyword>
<gene>
    <name evidence="5" type="ORF">C2869_04305</name>
</gene>
<dbReference type="Pfam" id="PF01648">
    <property type="entry name" value="ACPS"/>
    <property type="match status" value="1"/>
</dbReference>
<feature type="domain" description="4'-phosphopantetheinyl transferase N-terminal" evidence="4">
    <location>
        <begin position="39"/>
        <end position="118"/>
    </location>
</feature>
<proteinExistence type="inferred from homology"/>
<comment type="similarity">
    <text evidence="1">Belongs to the P-Pant transferase superfamily. Gsp/Sfp/HetI/AcpT family.</text>
</comment>
<feature type="domain" description="4'-phosphopantetheinyl transferase" evidence="3">
    <location>
        <begin position="131"/>
        <end position="210"/>
    </location>
</feature>
<dbReference type="InterPro" id="IPR008278">
    <property type="entry name" value="4-PPantetheinyl_Trfase_dom"/>
</dbReference>
<evidence type="ECO:0000259" key="4">
    <source>
        <dbReference type="Pfam" id="PF22624"/>
    </source>
</evidence>
<dbReference type="InterPro" id="IPR050559">
    <property type="entry name" value="P-Pant_transferase_sf"/>
</dbReference>
<dbReference type="GO" id="GO:0019878">
    <property type="term" value="P:lysine biosynthetic process via aminoadipic acid"/>
    <property type="evidence" value="ECO:0007669"/>
    <property type="project" value="TreeGrafter"/>
</dbReference>
<dbReference type="EMBL" id="CP026604">
    <property type="protein sequence ID" value="AWB65708.1"/>
    <property type="molecule type" value="Genomic_DNA"/>
</dbReference>
<dbReference type="GO" id="GO:0008897">
    <property type="term" value="F:holo-[acyl-carrier-protein] synthase activity"/>
    <property type="evidence" value="ECO:0007669"/>
    <property type="project" value="InterPro"/>
</dbReference>
<sequence length="271" mass="31669">MNTKQQGLQNQNMDKPIIALSYINTSDFYFDELLTSFGDVVTVDEVSKAKRFHFAKDQTRYLLTRIFIRLLLSDVAPEITPKEWQFTQNRWGKPLVDNQTRDQLVFNISHAGDYIVCAICCFPQQDVTLELGVDIEKEQSSRDLTLLAPRFFTKQEAKYLEQWPQPQKITEFYRLWTLKESFIKAEGKGLSINLDKFRFILESEKIQFKASSSLGVEANLYHFYNFEFAANYQLSLAIKYDGAIEAVNFYEYQSLTRKRAVTKPIWLKTVN</sequence>
<dbReference type="PANTHER" id="PTHR12215">
    <property type="entry name" value="PHOSPHOPANTETHEINE TRANSFERASE"/>
    <property type="match status" value="1"/>
</dbReference>
<dbReference type="InterPro" id="IPR055066">
    <property type="entry name" value="AASDHPPT_N"/>
</dbReference>
<dbReference type="Gene3D" id="3.90.470.20">
    <property type="entry name" value="4'-phosphopantetheinyl transferase domain"/>
    <property type="match status" value="2"/>
</dbReference>
<protein>
    <submittedName>
        <fullName evidence="5">Uncharacterized protein</fullName>
    </submittedName>
</protein>
<dbReference type="AlphaFoldDB" id="A0A2S0VNA7"/>
<evidence type="ECO:0000313" key="6">
    <source>
        <dbReference type="Proteomes" id="UP000244441"/>
    </source>
</evidence>
<dbReference type="InterPro" id="IPR037143">
    <property type="entry name" value="4-PPantetheinyl_Trfase_dom_sf"/>
</dbReference>
<reference evidence="5 6" key="1">
    <citation type="submission" date="2018-01" db="EMBL/GenBank/DDBJ databases">
        <title>Genome sequence of a Cantenovulum-like bacteria.</title>
        <authorList>
            <person name="Tan W.R."/>
            <person name="Lau N.-S."/>
            <person name="Go F."/>
            <person name="Amirul A.-A.A."/>
        </authorList>
    </citation>
    <scope>NUCLEOTIDE SEQUENCE [LARGE SCALE GENOMIC DNA]</scope>
    <source>
        <strain evidence="5 6">CCB-QB4</strain>
    </source>
</reference>
<evidence type="ECO:0000256" key="2">
    <source>
        <dbReference type="ARBA" id="ARBA00022679"/>
    </source>
</evidence>
<evidence type="ECO:0000256" key="1">
    <source>
        <dbReference type="ARBA" id="ARBA00010990"/>
    </source>
</evidence>
<evidence type="ECO:0000313" key="5">
    <source>
        <dbReference type="EMBL" id="AWB65708.1"/>
    </source>
</evidence>
<name>A0A2S0VNA7_9ALTE</name>
<dbReference type="KEGG" id="cate:C2869_04305"/>
<evidence type="ECO:0000259" key="3">
    <source>
        <dbReference type="Pfam" id="PF01648"/>
    </source>
</evidence>
<dbReference type="GO" id="GO:0000287">
    <property type="term" value="F:magnesium ion binding"/>
    <property type="evidence" value="ECO:0007669"/>
    <property type="project" value="InterPro"/>
</dbReference>
<dbReference type="OrthoDB" id="9808281at2"/>
<accession>A0A2S0VNA7</accession>
<dbReference type="RefSeq" id="WP_108601782.1">
    <property type="nucleotide sequence ID" value="NZ_CP026604.1"/>
</dbReference>
<organism evidence="5 6">
    <name type="scientific">Saccharobesus litoralis</name>
    <dbReference type="NCBI Taxonomy" id="2172099"/>
    <lineage>
        <taxon>Bacteria</taxon>
        <taxon>Pseudomonadati</taxon>
        <taxon>Pseudomonadota</taxon>
        <taxon>Gammaproteobacteria</taxon>
        <taxon>Alteromonadales</taxon>
        <taxon>Alteromonadaceae</taxon>
        <taxon>Saccharobesus</taxon>
    </lineage>
</organism>
<dbReference type="SUPFAM" id="SSF56214">
    <property type="entry name" value="4'-phosphopantetheinyl transferase"/>
    <property type="match status" value="2"/>
</dbReference>